<dbReference type="Proteomes" id="UP000585474">
    <property type="component" value="Unassembled WGS sequence"/>
</dbReference>
<evidence type="ECO:0000313" key="2">
    <source>
        <dbReference type="Proteomes" id="UP000585474"/>
    </source>
</evidence>
<evidence type="ECO:0000313" key="1">
    <source>
        <dbReference type="EMBL" id="GFZ03164.1"/>
    </source>
</evidence>
<name>A0A7J0FX53_9ERIC</name>
<protein>
    <submittedName>
        <fullName evidence="1">Uncharacterized protein</fullName>
    </submittedName>
</protein>
<dbReference type="EMBL" id="BJWL01000015">
    <property type="protein sequence ID" value="GFZ03164.1"/>
    <property type="molecule type" value="Genomic_DNA"/>
</dbReference>
<organism evidence="1 2">
    <name type="scientific">Actinidia rufa</name>
    <dbReference type="NCBI Taxonomy" id="165716"/>
    <lineage>
        <taxon>Eukaryota</taxon>
        <taxon>Viridiplantae</taxon>
        <taxon>Streptophyta</taxon>
        <taxon>Embryophyta</taxon>
        <taxon>Tracheophyta</taxon>
        <taxon>Spermatophyta</taxon>
        <taxon>Magnoliopsida</taxon>
        <taxon>eudicotyledons</taxon>
        <taxon>Gunneridae</taxon>
        <taxon>Pentapetalae</taxon>
        <taxon>asterids</taxon>
        <taxon>Ericales</taxon>
        <taxon>Actinidiaceae</taxon>
        <taxon>Actinidia</taxon>
    </lineage>
</organism>
<comment type="caution">
    <text evidence="1">The sequence shown here is derived from an EMBL/GenBank/DDBJ whole genome shotgun (WGS) entry which is preliminary data.</text>
</comment>
<dbReference type="AlphaFoldDB" id="A0A7J0FX53"/>
<reference evidence="1 2" key="1">
    <citation type="submission" date="2019-07" db="EMBL/GenBank/DDBJ databases">
        <title>De Novo Assembly of kiwifruit Actinidia rufa.</title>
        <authorList>
            <person name="Sugita-Konishi S."/>
            <person name="Sato K."/>
            <person name="Mori E."/>
            <person name="Abe Y."/>
            <person name="Kisaki G."/>
            <person name="Hamano K."/>
            <person name="Suezawa K."/>
            <person name="Otani M."/>
            <person name="Fukuda T."/>
            <person name="Manabe T."/>
            <person name="Gomi K."/>
            <person name="Tabuchi M."/>
            <person name="Akimitsu K."/>
            <person name="Kataoka I."/>
        </authorList>
    </citation>
    <scope>NUCLEOTIDE SEQUENCE [LARGE SCALE GENOMIC DNA]</scope>
    <source>
        <strain evidence="2">cv. Fuchu</strain>
    </source>
</reference>
<keyword evidence="2" id="KW-1185">Reference proteome</keyword>
<accession>A0A7J0FX53</accession>
<proteinExistence type="predicted"/>
<sequence>MERAWRSYAPELGAVTTKINTIQDKAFVTSEVLLLSKLGTITALEVWTRGNSRWYSQGMLGDRSLSSGKIANTSSSHALSEGMQGNNIVLKELGHCRLTGRRVGATYAAIDSP</sequence>
<gene>
    <name evidence="1" type="ORF">Acr_15g0017720</name>
</gene>